<feature type="transmembrane region" description="Helical" evidence="2">
    <location>
        <begin position="36"/>
        <end position="66"/>
    </location>
</feature>
<dbReference type="AlphaFoldDB" id="A0A0L6UVG6"/>
<feature type="compositionally biased region" description="Polar residues" evidence="1">
    <location>
        <begin position="449"/>
        <end position="458"/>
    </location>
</feature>
<feature type="transmembrane region" description="Helical" evidence="2">
    <location>
        <begin position="78"/>
        <end position="100"/>
    </location>
</feature>
<dbReference type="EMBL" id="LAVV01008823">
    <property type="protein sequence ID" value="KNZ51835.1"/>
    <property type="molecule type" value="Genomic_DNA"/>
</dbReference>
<feature type="transmembrane region" description="Helical" evidence="2">
    <location>
        <begin position="287"/>
        <end position="308"/>
    </location>
</feature>
<keyword evidence="2" id="KW-1133">Transmembrane helix</keyword>
<feature type="transmembrane region" description="Helical" evidence="2">
    <location>
        <begin position="127"/>
        <end position="155"/>
    </location>
</feature>
<name>A0A0L6UVG6_9BASI</name>
<feature type="non-terminal residue" evidence="3">
    <location>
        <position position="458"/>
    </location>
</feature>
<protein>
    <submittedName>
        <fullName evidence="3">Uncharacterized protein</fullName>
    </submittedName>
</protein>
<keyword evidence="2" id="KW-0812">Transmembrane</keyword>
<keyword evidence="4" id="KW-1185">Reference proteome</keyword>
<reference evidence="3 4" key="1">
    <citation type="submission" date="2015-08" db="EMBL/GenBank/DDBJ databases">
        <title>Next Generation Sequencing and Analysis of the Genome of Puccinia sorghi L Schw, the Causal Agent of Maize Common Rust.</title>
        <authorList>
            <person name="Rochi L."/>
            <person name="Burguener G."/>
            <person name="Darino M."/>
            <person name="Turjanski A."/>
            <person name="Kreff E."/>
            <person name="Dieguez M.J."/>
            <person name="Sacco F."/>
        </authorList>
    </citation>
    <scope>NUCLEOTIDE SEQUENCE [LARGE SCALE GENOMIC DNA]</scope>
    <source>
        <strain evidence="3 4">RO10H11247</strain>
    </source>
</reference>
<evidence type="ECO:0000256" key="2">
    <source>
        <dbReference type="SAM" id="Phobius"/>
    </source>
</evidence>
<sequence length="458" mass="51424">MRRRNTIVKFSDIIFAPSSATHIHLSLFFVPRFCSVLLFFPGIVGIVSCVSLNVWCVCSCILPCFVVVSRRIVSFSKCLLRCVSSHLAFSLCLILTARIFPDLGVSRNYTILFYLLVELNVDQNNEYIILVMCPVWPPQIVIIFFLSCVISQIVFKNPICNITIRGGKPHITPCVFGATPSYPLITSCCFFPAHQCCHPADKKKHSSSHTRAILPKMHITYIPYRDKTHENHIKAMFLVIALWGVYSWMKIFKTPYNNSRLTGNKYTNFLLGGNQRVTRLGFISPQYLVIPLYSLFPFLFSLHTHLVVSLSYTSHRYKIISFSCLPRRSHLSPHLLIRCVTGVSQSSLSSFWNQPNLIIRSCRKCHSSVLSSPTRNPTISPATLLVPPLPPALFLHSTTILTSFSPPPSVPSQQHTILLLVPGISLQSPKCNPPHHNPNALPALRPTNPAVSPTHSPQ</sequence>
<dbReference type="Proteomes" id="UP000037035">
    <property type="component" value="Unassembled WGS sequence"/>
</dbReference>
<feature type="transmembrane region" description="Helical" evidence="2">
    <location>
        <begin position="235"/>
        <end position="252"/>
    </location>
</feature>
<keyword evidence="2" id="KW-0472">Membrane</keyword>
<gene>
    <name evidence="3" type="ORF">VP01_378g3</name>
</gene>
<evidence type="ECO:0000313" key="3">
    <source>
        <dbReference type="EMBL" id="KNZ51835.1"/>
    </source>
</evidence>
<comment type="caution">
    <text evidence="3">The sequence shown here is derived from an EMBL/GenBank/DDBJ whole genome shotgun (WGS) entry which is preliminary data.</text>
</comment>
<dbReference type="VEuPathDB" id="FungiDB:VP01_378g3"/>
<proteinExistence type="predicted"/>
<feature type="transmembrane region" description="Helical" evidence="2">
    <location>
        <begin position="12"/>
        <end position="30"/>
    </location>
</feature>
<accession>A0A0L6UVG6</accession>
<evidence type="ECO:0000313" key="4">
    <source>
        <dbReference type="Proteomes" id="UP000037035"/>
    </source>
</evidence>
<organism evidence="3 4">
    <name type="scientific">Puccinia sorghi</name>
    <dbReference type="NCBI Taxonomy" id="27349"/>
    <lineage>
        <taxon>Eukaryota</taxon>
        <taxon>Fungi</taxon>
        <taxon>Dikarya</taxon>
        <taxon>Basidiomycota</taxon>
        <taxon>Pucciniomycotina</taxon>
        <taxon>Pucciniomycetes</taxon>
        <taxon>Pucciniales</taxon>
        <taxon>Pucciniaceae</taxon>
        <taxon>Puccinia</taxon>
    </lineage>
</organism>
<evidence type="ECO:0000256" key="1">
    <source>
        <dbReference type="SAM" id="MobiDB-lite"/>
    </source>
</evidence>
<feature type="region of interest" description="Disordered" evidence="1">
    <location>
        <begin position="429"/>
        <end position="458"/>
    </location>
</feature>